<accession>A0A1H6PVU0</accession>
<dbReference type="OrthoDB" id="448051at2759"/>
<evidence type="ECO:0000313" key="7">
    <source>
        <dbReference type="Proteomes" id="UP000182444"/>
    </source>
</evidence>
<dbReference type="GO" id="GO:0005811">
    <property type="term" value="C:lipid droplet"/>
    <property type="evidence" value="ECO:0007669"/>
    <property type="project" value="UniProtKB-SubCell"/>
</dbReference>
<evidence type="ECO:0000313" key="5">
    <source>
        <dbReference type="EMBL" id="AOW07280.1"/>
    </source>
</evidence>
<comment type="similarity">
    <text evidence="2">Belongs to the AB hydrolase superfamily. LDAH family.</text>
</comment>
<dbReference type="Proteomes" id="UP000182444">
    <property type="component" value="Chromosome 1F"/>
</dbReference>
<dbReference type="KEGG" id="yli:2908570"/>
<dbReference type="AlphaFoldDB" id="A0A1H6PVU0"/>
<evidence type="ECO:0000313" key="8">
    <source>
        <dbReference type="Proteomes" id="UP000256601"/>
    </source>
</evidence>
<comment type="subcellular location">
    <subcellularLocation>
        <location evidence="1">Lipid droplet</location>
    </subcellularLocation>
</comment>
<evidence type="ECO:0000256" key="1">
    <source>
        <dbReference type="ARBA" id="ARBA00004502"/>
    </source>
</evidence>
<dbReference type="VEuPathDB" id="FungiDB:YALI0_F16687g"/>
<reference evidence="5 7" key="1">
    <citation type="journal article" date="2016" name="PLoS ONE">
        <title>Sequence Assembly of Yarrowia lipolytica Strain W29/CLIB89 Shows Transposable Element Diversity.</title>
        <authorList>
            <person name="Magnan C."/>
            <person name="Yu J."/>
            <person name="Chang I."/>
            <person name="Jahn E."/>
            <person name="Kanomata Y."/>
            <person name="Wu J."/>
            <person name="Zeller M."/>
            <person name="Oakes M."/>
            <person name="Baldi P."/>
            <person name="Sandmeyer S."/>
        </authorList>
    </citation>
    <scope>NUCLEOTIDE SEQUENCE [LARGE SCALE GENOMIC DNA]</scope>
    <source>
        <strain evidence="5">CLIB89</strain>
        <strain evidence="7">CLIB89(W29)</strain>
    </source>
</reference>
<dbReference type="eggNOG" id="KOG3975">
    <property type="taxonomic scope" value="Eukaryota"/>
</dbReference>
<keyword evidence="4" id="KW-0378">Hydrolase</keyword>
<dbReference type="InterPro" id="IPR029058">
    <property type="entry name" value="AB_hydrolase_fold"/>
</dbReference>
<name>A0A1H6PVU0_YARLL</name>
<proteinExistence type="inferred from homology"/>
<dbReference type="GO" id="GO:0016298">
    <property type="term" value="F:lipase activity"/>
    <property type="evidence" value="ECO:0007669"/>
    <property type="project" value="InterPro"/>
</dbReference>
<dbReference type="RefSeq" id="XP_505505.1">
    <property type="nucleotide sequence ID" value="XM_505505.1"/>
</dbReference>
<protein>
    <recommendedName>
        <fullName evidence="9">Alpha/Beta hydrolase protein</fullName>
    </recommendedName>
</protein>
<gene>
    <name evidence="6" type="ORF">B0I71DRAFT_41314</name>
    <name evidence="5" type="ORF">YALI1_F22299g</name>
</gene>
<sequence length="311" mass="34194">MIEIAASAAEPILTVVVPGNPGIDLFYRTFLALLAQKSPRFDLVCDSLRGFEEEEALAEAAESESGFGLQDQINHFVALVRSRFDPKKHVGLIIMGHSVGAWIVQRVACQVSTEDPKIPISLVGLLTPTVKDIAKSPRGSYFTAMDKRIGYYAPSIVFTAVRVANWIPGFVPFVASRVSSRGAMLPHTAAGDAQDPSEGNMGAYDAVTRYATNPRMVRQTVELAKEEMRAIASDPEPAAISGFWKTLPIFGFFAKDDHWVAEETRKELFEEFGHLPNVHFVVKDAAHAFCIRENEKVVDALFADLEGRKVV</sequence>
<organism evidence="5 7">
    <name type="scientific">Yarrowia lipolytica</name>
    <name type="common">Candida lipolytica</name>
    <dbReference type="NCBI Taxonomy" id="4952"/>
    <lineage>
        <taxon>Eukaryota</taxon>
        <taxon>Fungi</taxon>
        <taxon>Dikarya</taxon>
        <taxon>Ascomycota</taxon>
        <taxon>Saccharomycotina</taxon>
        <taxon>Dipodascomycetes</taxon>
        <taxon>Dipodascales</taxon>
        <taxon>Dipodascales incertae sedis</taxon>
        <taxon>Yarrowia</taxon>
    </lineage>
</organism>
<dbReference type="GeneID" id="2908570"/>
<dbReference type="PANTHER" id="PTHR13390:SF0">
    <property type="entry name" value="LIPID DROPLET-ASSOCIATED HYDROLASE"/>
    <property type="match status" value="1"/>
</dbReference>
<keyword evidence="3" id="KW-0551">Lipid droplet</keyword>
<dbReference type="GO" id="GO:0019915">
    <property type="term" value="P:lipid storage"/>
    <property type="evidence" value="ECO:0007669"/>
    <property type="project" value="InterPro"/>
</dbReference>
<evidence type="ECO:0000256" key="2">
    <source>
        <dbReference type="ARBA" id="ARBA00008300"/>
    </source>
</evidence>
<dbReference type="Pfam" id="PF10230">
    <property type="entry name" value="LIDHydrolase"/>
    <property type="match status" value="1"/>
</dbReference>
<dbReference type="EMBL" id="CP017558">
    <property type="protein sequence ID" value="AOW07280.1"/>
    <property type="molecule type" value="Genomic_DNA"/>
</dbReference>
<dbReference type="EMBL" id="KZ859003">
    <property type="protein sequence ID" value="RDW25415.1"/>
    <property type="molecule type" value="Genomic_DNA"/>
</dbReference>
<dbReference type="SUPFAM" id="SSF53474">
    <property type="entry name" value="alpha/beta-Hydrolases"/>
    <property type="match status" value="1"/>
</dbReference>
<evidence type="ECO:0000256" key="4">
    <source>
        <dbReference type="ARBA" id="ARBA00022801"/>
    </source>
</evidence>
<dbReference type="VEuPathDB" id="FungiDB:YALI1_F22299g"/>
<dbReference type="Proteomes" id="UP000256601">
    <property type="component" value="Unassembled WGS sequence"/>
</dbReference>
<evidence type="ECO:0008006" key="9">
    <source>
        <dbReference type="Google" id="ProtNLM"/>
    </source>
</evidence>
<dbReference type="Gene3D" id="3.40.50.1820">
    <property type="entry name" value="alpha/beta hydrolase"/>
    <property type="match status" value="1"/>
</dbReference>
<evidence type="ECO:0000256" key="3">
    <source>
        <dbReference type="ARBA" id="ARBA00022677"/>
    </source>
</evidence>
<evidence type="ECO:0000313" key="6">
    <source>
        <dbReference type="EMBL" id="RDW25415.1"/>
    </source>
</evidence>
<reference evidence="6 8" key="2">
    <citation type="submission" date="2018-07" db="EMBL/GenBank/DDBJ databases">
        <title>Draft Genome Assemblies for Five Robust Yarrowia lipolytica Strains Exhibiting High Lipid Production and Pentose Sugar Utilization and Sugar Alcohol Secretion from Undetoxified Lignocellulosic Biomass Hydrolysates.</title>
        <authorList>
            <consortium name="DOE Joint Genome Institute"/>
            <person name="Walker C."/>
            <person name="Ryu S."/>
            <person name="Na H."/>
            <person name="Zane M."/>
            <person name="LaButti K."/>
            <person name="Lipzen A."/>
            <person name="Haridas S."/>
            <person name="Barry K."/>
            <person name="Grigoriev I.V."/>
            <person name="Quarterman J."/>
            <person name="Slininger P."/>
            <person name="Dien B."/>
            <person name="Trinh C.T."/>
        </authorList>
    </citation>
    <scope>NUCLEOTIDE SEQUENCE [LARGE SCALE GENOMIC DNA]</scope>
    <source>
        <strain evidence="6 8">YB392</strain>
    </source>
</reference>
<dbReference type="PANTHER" id="PTHR13390">
    <property type="entry name" value="LIPASE"/>
    <property type="match status" value="1"/>
</dbReference>
<dbReference type="InterPro" id="IPR019363">
    <property type="entry name" value="LDAH"/>
</dbReference>